<dbReference type="AlphaFoldDB" id="A0A110A7P3"/>
<keyword evidence="4" id="KW-1185">Reference proteome</keyword>
<organism evidence="3 5">
    <name type="scientific">Anaerotignum propionicum DSM 1682</name>
    <dbReference type="NCBI Taxonomy" id="991789"/>
    <lineage>
        <taxon>Bacteria</taxon>
        <taxon>Bacillati</taxon>
        <taxon>Bacillota</taxon>
        <taxon>Clostridia</taxon>
        <taxon>Lachnospirales</taxon>
        <taxon>Anaerotignaceae</taxon>
        <taxon>Anaerotignum</taxon>
    </lineage>
</organism>
<reference evidence="3" key="3">
    <citation type="submission" date="2016-11" db="EMBL/GenBank/DDBJ databases">
        <authorList>
            <person name="Varghese N."/>
            <person name="Submissions S."/>
        </authorList>
    </citation>
    <scope>NUCLEOTIDE SEQUENCE</scope>
    <source>
        <strain evidence="3">DSM 1682</strain>
    </source>
</reference>
<dbReference type="Proteomes" id="UP000184204">
    <property type="component" value="Unassembled WGS sequence"/>
</dbReference>
<feature type="chain" id="PRO_5044547990" evidence="1">
    <location>
        <begin position="24"/>
        <end position="473"/>
    </location>
</feature>
<dbReference type="KEGG" id="cpro:CPRO_29710"/>
<gene>
    <name evidence="2" type="ORF">CPRO_29710</name>
    <name evidence="3" type="ORF">SAMN02745151_00416</name>
</gene>
<proteinExistence type="predicted"/>
<dbReference type="InterPro" id="IPR032774">
    <property type="entry name" value="WG_beta_rep"/>
</dbReference>
<reference evidence="5" key="4">
    <citation type="submission" date="2016-11" db="EMBL/GenBank/DDBJ databases">
        <authorList>
            <person name="Jaros S."/>
            <person name="Januszkiewicz K."/>
            <person name="Wedrychowicz H."/>
        </authorList>
    </citation>
    <scope>NUCLEOTIDE SEQUENCE [LARGE SCALE GENOMIC DNA]</scope>
    <source>
        <strain evidence="5">DSM 1682</strain>
    </source>
</reference>
<reference evidence="4" key="2">
    <citation type="submission" date="2016-01" db="EMBL/GenBank/DDBJ databases">
        <authorList>
            <person name="Poehlein A."/>
            <person name="Schlien K."/>
            <person name="Gottschalk G."/>
            <person name="Buckel W."/>
            <person name="Daniel R."/>
        </authorList>
    </citation>
    <scope>NUCLEOTIDE SEQUENCE [LARGE SCALE GENOMIC DNA]</scope>
    <source>
        <strain evidence="4">X2</strain>
    </source>
</reference>
<feature type="signal peptide" evidence="1">
    <location>
        <begin position="1"/>
        <end position="23"/>
    </location>
</feature>
<dbReference type="PANTHER" id="PTHR37841:SF1">
    <property type="entry name" value="DUF3298 DOMAIN-CONTAINING PROTEIN"/>
    <property type="match status" value="1"/>
</dbReference>
<dbReference type="Pfam" id="PF14903">
    <property type="entry name" value="WG_beta_rep"/>
    <property type="match status" value="4"/>
</dbReference>
<evidence type="ECO:0000313" key="5">
    <source>
        <dbReference type="Proteomes" id="UP000184204"/>
    </source>
</evidence>
<dbReference type="RefSeq" id="WP_066053416.1">
    <property type="nucleotide sequence ID" value="NZ_CP014223.1"/>
</dbReference>
<reference evidence="2 4" key="1">
    <citation type="journal article" date="2016" name="Genome Announc.">
        <title>Complete Genome Sequence of the Amino Acid-Fermenting Clostridium propionicum X2 (DSM 1682).</title>
        <authorList>
            <person name="Poehlein A."/>
            <person name="Schlien K."/>
            <person name="Chowdhury N.P."/>
            <person name="Gottschalk G."/>
            <person name="Buckel W."/>
            <person name="Daniel R."/>
        </authorList>
    </citation>
    <scope>NUCLEOTIDE SEQUENCE [LARGE SCALE GENOMIC DNA]</scope>
    <source>
        <strain evidence="2 4">X2</strain>
    </source>
</reference>
<evidence type="ECO:0000313" key="2">
    <source>
        <dbReference type="EMBL" id="AMJ42501.1"/>
    </source>
</evidence>
<dbReference type="Proteomes" id="UP000068026">
    <property type="component" value="Chromosome"/>
</dbReference>
<dbReference type="PANTHER" id="PTHR37841">
    <property type="entry name" value="GLR2918 PROTEIN"/>
    <property type="match status" value="1"/>
</dbReference>
<accession>A0A110A7P3</accession>
<dbReference type="EMBL" id="CP014223">
    <property type="protein sequence ID" value="AMJ42501.1"/>
    <property type="molecule type" value="Genomic_DNA"/>
</dbReference>
<evidence type="ECO:0000313" key="3">
    <source>
        <dbReference type="EMBL" id="SHE32996.1"/>
    </source>
</evidence>
<sequence length="473" mass="52664">MKRKSVIQFLIVSLLLHSGCSLLSEKNIYASKIAKYETNFNTNYKTLHGFSENLIPIEDKNGIGFINTKGNIIASPSWESVMPFKNERAIVSKNRKYGLINTEGKIIVSPQYTFMEDCENGLFVVAKDKEFGLIDTDGKMVLNLNYQWISTFNDDMAMVKKTGKYGFIDKTGKLTIPIEWDCLGVFENGLAPAVNINKNICGFIDKNGIVVTKVEDYYFDDQAKKNKITYSQLFMPSEGVAIYKTVEGDNGYVGIDGKIISPPQKKTLSSFKNGIGVIQKSNGTSTMINKRGKVIANIDGYILNSFSCNMGFAEKNKKYVAVNTEGKLVTGYVFTDFKDCTENLAAVKTEKGKWGFINSEGKLVIADKWDYVTQFNNGTAIAESSTAGITKYAIIDKDGKLVGNKTWDFVGKYEYGENANKFILVSENKKFGLLDHAGNILIPPQWDGISGGYDYGKFLLQEKDTYYAISIAN</sequence>
<evidence type="ECO:0000256" key="1">
    <source>
        <dbReference type="SAM" id="SignalP"/>
    </source>
</evidence>
<keyword evidence="1" id="KW-0732">Signal</keyword>
<dbReference type="OrthoDB" id="210273at2"/>
<evidence type="ECO:0000313" key="4">
    <source>
        <dbReference type="Proteomes" id="UP000068026"/>
    </source>
</evidence>
<protein>
    <submittedName>
        <fullName evidence="2">KWG leptospira</fullName>
    </submittedName>
    <submittedName>
        <fullName evidence="3">WG containing repeat-containing protein</fullName>
    </submittedName>
</protein>
<name>A0A110A7P3_ANAPI</name>
<dbReference type="EMBL" id="FQUA01000001">
    <property type="protein sequence ID" value="SHE32996.1"/>
    <property type="molecule type" value="Genomic_DNA"/>
</dbReference>
<dbReference type="SUPFAM" id="SSF69360">
    <property type="entry name" value="Cell wall binding repeat"/>
    <property type="match status" value="1"/>
</dbReference>